<evidence type="ECO:0000313" key="3">
    <source>
        <dbReference type="EMBL" id="MCL6274412.1"/>
    </source>
</evidence>
<reference evidence="3 4" key="1">
    <citation type="submission" date="2022-05" db="EMBL/GenBank/DDBJ databases">
        <authorList>
            <person name="Park J.-S."/>
        </authorList>
    </citation>
    <scope>NUCLEOTIDE SEQUENCE [LARGE SCALE GENOMIC DNA]</scope>
    <source>
        <strain evidence="3 4">2012CJ35-5</strain>
    </source>
</reference>
<evidence type="ECO:0000256" key="1">
    <source>
        <dbReference type="SAM" id="Phobius"/>
    </source>
</evidence>
<evidence type="ECO:0000259" key="2">
    <source>
        <dbReference type="Pfam" id="PF14219"/>
    </source>
</evidence>
<evidence type="ECO:0000313" key="4">
    <source>
        <dbReference type="Proteomes" id="UP001203607"/>
    </source>
</evidence>
<keyword evidence="1" id="KW-0472">Membrane</keyword>
<feature type="transmembrane region" description="Helical" evidence="1">
    <location>
        <begin position="281"/>
        <end position="298"/>
    </location>
</feature>
<comment type="caution">
    <text evidence="3">The sequence shown here is derived from an EMBL/GenBank/DDBJ whole genome shotgun (WGS) entry which is preliminary data.</text>
</comment>
<protein>
    <submittedName>
        <fullName evidence="3">DUF4328 domain-containing protein</fullName>
    </submittedName>
</protein>
<dbReference type="RefSeq" id="WP_249657592.1">
    <property type="nucleotide sequence ID" value="NZ_JAMFMA010000002.1"/>
</dbReference>
<dbReference type="Pfam" id="PF14219">
    <property type="entry name" value="DUF4328"/>
    <property type="match status" value="1"/>
</dbReference>
<keyword evidence="4" id="KW-1185">Reference proteome</keyword>
<sequence>MYGKSENPWFDFNIHSSINSWALYKKDYIGSKINPKLLQPYQMTRDEQLVFCKKCKHRHLDFNRGILCKITGKEADFETECPYYVLDPESKSIPIIKTPIKPNMQRAKWAEYLIWSLLILGFFSFYSSYLQYDLLLKFQEGFPVSDRQLEMNDLREGTIGVVNILLYVISVITFIMWFRRSYYNLRSRSANPTYDEGWAAGAWFVPILNLFRPYQIMEELDDKMSYLIKQRTGEEMKSNKALIGTWWALWIIGGMIGKYITKSSLRAETLEELMSSTSADMIGILFDIPLSLLAIFVIRSVSKKEAYLTELEAKKTEVTALSEE</sequence>
<dbReference type="Proteomes" id="UP001203607">
    <property type="component" value="Unassembled WGS sequence"/>
</dbReference>
<keyword evidence="1" id="KW-0812">Transmembrane</keyword>
<dbReference type="InterPro" id="IPR025565">
    <property type="entry name" value="DUF4328"/>
</dbReference>
<feature type="transmembrane region" description="Helical" evidence="1">
    <location>
        <begin position="241"/>
        <end position="261"/>
    </location>
</feature>
<organism evidence="3 4">
    <name type="scientific">Flagellimonas spongiicola</name>
    <dbReference type="NCBI Taxonomy" id="2942208"/>
    <lineage>
        <taxon>Bacteria</taxon>
        <taxon>Pseudomonadati</taxon>
        <taxon>Bacteroidota</taxon>
        <taxon>Flavobacteriia</taxon>
        <taxon>Flavobacteriales</taxon>
        <taxon>Flavobacteriaceae</taxon>
        <taxon>Flagellimonas</taxon>
    </lineage>
</organism>
<keyword evidence="1" id="KW-1133">Transmembrane helix</keyword>
<name>A0ABT0PSQ1_9FLAO</name>
<dbReference type="EMBL" id="JAMFMA010000002">
    <property type="protein sequence ID" value="MCL6274412.1"/>
    <property type="molecule type" value="Genomic_DNA"/>
</dbReference>
<proteinExistence type="predicted"/>
<feature type="transmembrane region" description="Helical" evidence="1">
    <location>
        <begin position="109"/>
        <end position="129"/>
    </location>
</feature>
<feature type="domain" description="DUF4328" evidence="2">
    <location>
        <begin position="144"/>
        <end position="302"/>
    </location>
</feature>
<gene>
    <name evidence="3" type="ORF">M3P19_10345</name>
</gene>
<feature type="transmembrane region" description="Helical" evidence="1">
    <location>
        <begin position="159"/>
        <end position="178"/>
    </location>
</feature>
<accession>A0ABT0PSQ1</accession>